<sequence>MDDDATADPEPPATRGPAVRVLRKGASWGCRKTCMRRAAGGWGFGGGGGGGGAGVGGLDDGWMDGLGGWRGMGWMHCAREFSRPA</sequence>
<dbReference type="EMBL" id="KI968697">
    <property type="protein sequence ID" value="EUN31772.1"/>
    <property type="molecule type" value="Genomic_DNA"/>
</dbReference>
<dbReference type="Proteomes" id="UP000054337">
    <property type="component" value="Unassembled WGS sequence"/>
</dbReference>
<reference evidence="1 2" key="1">
    <citation type="journal article" date="2013" name="PLoS Genet.">
        <title>Comparative genome structure, secondary metabolite, and effector coding capacity across Cochliobolus pathogens.</title>
        <authorList>
            <person name="Condon B.J."/>
            <person name="Leng Y."/>
            <person name="Wu D."/>
            <person name="Bushley K.E."/>
            <person name="Ohm R.A."/>
            <person name="Otillar R."/>
            <person name="Martin J."/>
            <person name="Schackwitz W."/>
            <person name="Grimwood J."/>
            <person name="MohdZainudin N."/>
            <person name="Xue C."/>
            <person name="Wang R."/>
            <person name="Manning V.A."/>
            <person name="Dhillon B."/>
            <person name="Tu Z.J."/>
            <person name="Steffenson B.J."/>
            <person name="Salamov A."/>
            <person name="Sun H."/>
            <person name="Lowry S."/>
            <person name="LaButti K."/>
            <person name="Han J."/>
            <person name="Copeland A."/>
            <person name="Lindquist E."/>
            <person name="Barry K."/>
            <person name="Schmutz J."/>
            <person name="Baker S.E."/>
            <person name="Ciuffetti L.M."/>
            <person name="Grigoriev I.V."/>
            <person name="Zhong S."/>
            <person name="Turgeon B.G."/>
        </authorList>
    </citation>
    <scope>NUCLEOTIDE SEQUENCE [LARGE SCALE GENOMIC DNA]</scope>
    <source>
        <strain evidence="1 2">FI3</strain>
    </source>
</reference>
<evidence type="ECO:0000313" key="2">
    <source>
        <dbReference type="Proteomes" id="UP000054337"/>
    </source>
</evidence>
<proteinExistence type="predicted"/>
<protein>
    <submittedName>
        <fullName evidence="1">Uncharacterized protein</fullName>
    </submittedName>
</protein>
<dbReference type="RefSeq" id="XP_014561367.1">
    <property type="nucleotide sequence ID" value="XM_014705881.1"/>
</dbReference>
<organism evidence="1 2">
    <name type="scientific">Bipolaris victoriae (strain FI3)</name>
    <name type="common">Victoria blight of oats agent</name>
    <name type="synonym">Cochliobolus victoriae</name>
    <dbReference type="NCBI Taxonomy" id="930091"/>
    <lineage>
        <taxon>Eukaryota</taxon>
        <taxon>Fungi</taxon>
        <taxon>Dikarya</taxon>
        <taxon>Ascomycota</taxon>
        <taxon>Pezizomycotina</taxon>
        <taxon>Dothideomycetes</taxon>
        <taxon>Pleosporomycetidae</taxon>
        <taxon>Pleosporales</taxon>
        <taxon>Pleosporineae</taxon>
        <taxon>Pleosporaceae</taxon>
        <taxon>Bipolaris</taxon>
    </lineage>
</organism>
<dbReference type="AlphaFoldDB" id="W7F7B6"/>
<gene>
    <name evidence="1" type="ORF">COCVIDRAFT_33708</name>
</gene>
<evidence type="ECO:0000313" key="1">
    <source>
        <dbReference type="EMBL" id="EUN31772.1"/>
    </source>
</evidence>
<keyword evidence="2" id="KW-1185">Reference proteome</keyword>
<dbReference type="HOGENOM" id="CLU_2512297_0_0_1"/>
<accession>W7F7B6</accession>
<dbReference type="GeneID" id="26255283"/>
<name>W7F7B6_BIPV3</name>